<proteinExistence type="predicted"/>
<dbReference type="SMART" id="SM00267">
    <property type="entry name" value="GGDEF"/>
    <property type="match status" value="1"/>
</dbReference>
<dbReference type="Gene3D" id="3.30.70.270">
    <property type="match status" value="1"/>
</dbReference>
<reference evidence="5 6" key="3">
    <citation type="submission" date="2021-02" db="EMBL/GenBank/DDBJ databases">
        <authorList>
            <person name="Merkel A.Y."/>
        </authorList>
    </citation>
    <scope>NUCLEOTIDE SEQUENCE [LARGE SCALE GENOMIC DNA]</scope>
    <source>
        <strain evidence="5 6">T05b</strain>
    </source>
</reference>
<protein>
    <recommendedName>
        <fullName evidence="1">diguanylate cyclase</fullName>
        <ecNumber evidence="1">2.7.7.65</ecNumber>
    </recommendedName>
</protein>
<evidence type="ECO:0000313" key="6">
    <source>
        <dbReference type="Proteomes" id="UP000703590"/>
    </source>
</evidence>
<dbReference type="CDD" id="cd01949">
    <property type="entry name" value="GGDEF"/>
    <property type="match status" value="1"/>
</dbReference>
<evidence type="ECO:0000256" key="2">
    <source>
        <dbReference type="ARBA" id="ARBA00034247"/>
    </source>
</evidence>
<dbReference type="InterPro" id="IPR043128">
    <property type="entry name" value="Rev_trsase/Diguanyl_cyclase"/>
</dbReference>
<dbReference type="PROSITE" id="PS50887">
    <property type="entry name" value="GGDEF"/>
    <property type="match status" value="1"/>
</dbReference>
<keyword evidence="6" id="KW-1185">Reference proteome</keyword>
<organism evidence="5 6">
    <name type="scientific">Sulfurospirillum tamanense</name>
    <dbReference type="NCBI Taxonomy" id="2813362"/>
    <lineage>
        <taxon>Bacteria</taxon>
        <taxon>Pseudomonadati</taxon>
        <taxon>Campylobacterota</taxon>
        <taxon>Epsilonproteobacteria</taxon>
        <taxon>Campylobacterales</taxon>
        <taxon>Sulfurospirillaceae</taxon>
        <taxon>Sulfurospirillum</taxon>
    </lineage>
</organism>
<comment type="caution">
    <text evidence="5">The sequence shown here is derived from an EMBL/GenBank/DDBJ whole genome shotgun (WGS) entry which is preliminary data.</text>
</comment>
<name>A0ABS2WSK2_9BACT</name>
<dbReference type="SUPFAM" id="SSF55073">
    <property type="entry name" value="Nucleotide cyclase"/>
    <property type="match status" value="1"/>
</dbReference>
<sequence>MKQNQHKLPNEFVKKVKDALINKESLEGELQERTVDGKERWYQNSVMPILDDDGKEIGEVIVRYDITQKKVFEKLAVTDPLTLLYNRRHFNEILTREINRAKRENSTLSFIILDIDYFKKYNDSNGHKAGDTALINVANALKSALQRGGDFAFRLGGEEFGIIFSREGREKSLEFAESIRKKIEDLKIPHSASEVSKYITISLGLLHVDFSEINVNEDGFYSMADDALYIAKKEGRNRVVIHENDDLELF</sequence>
<dbReference type="NCBIfam" id="TIGR00254">
    <property type="entry name" value="GGDEF"/>
    <property type="match status" value="1"/>
</dbReference>
<dbReference type="InterPro" id="IPR000160">
    <property type="entry name" value="GGDEF_dom"/>
</dbReference>
<dbReference type="PROSITE" id="PS50113">
    <property type="entry name" value="PAC"/>
    <property type="match status" value="1"/>
</dbReference>
<dbReference type="InterPro" id="IPR050469">
    <property type="entry name" value="Diguanylate_Cyclase"/>
</dbReference>
<comment type="catalytic activity">
    <reaction evidence="2">
        <text>2 GTP = 3',3'-c-di-GMP + 2 diphosphate</text>
        <dbReference type="Rhea" id="RHEA:24898"/>
        <dbReference type="ChEBI" id="CHEBI:33019"/>
        <dbReference type="ChEBI" id="CHEBI:37565"/>
        <dbReference type="ChEBI" id="CHEBI:58805"/>
        <dbReference type="EC" id="2.7.7.65"/>
    </reaction>
</comment>
<dbReference type="InterPro" id="IPR029787">
    <property type="entry name" value="Nucleotide_cyclase"/>
</dbReference>
<dbReference type="RefSeq" id="WP_205459132.1">
    <property type="nucleotide sequence ID" value="NZ_JAFHKK010000014.1"/>
</dbReference>
<reference evidence="5 6" key="1">
    <citation type="submission" date="2021-02" db="EMBL/GenBank/DDBJ databases">
        <title>Sulfurospirillum tamanensis sp. nov.</title>
        <authorList>
            <person name="Frolova A."/>
            <person name="Merkel A."/>
            <person name="Slobodkin A."/>
        </authorList>
    </citation>
    <scope>NUCLEOTIDE SEQUENCE [LARGE SCALE GENOMIC DNA]</scope>
    <source>
        <strain evidence="5 6">T05b</strain>
    </source>
</reference>
<dbReference type="InterPro" id="IPR035965">
    <property type="entry name" value="PAS-like_dom_sf"/>
</dbReference>
<dbReference type="PANTHER" id="PTHR45138:SF9">
    <property type="entry name" value="DIGUANYLATE CYCLASE DGCM-RELATED"/>
    <property type="match status" value="1"/>
</dbReference>
<dbReference type="SUPFAM" id="SSF55785">
    <property type="entry name" value="PYP-like sensor domain (PAS domain)"/>
    <property type="match status" value="1"/>
</dbReference>
<evidence type="ECO:0000259" key="4">
    <source>
        <dbReference type="PROSITE" id="PS50887"/>
    </source>
</evidence>
<dbReference type="EC" id="2.7.7.65" evidence="1"/>
<evidence type="ECO:0000256" key="1">
    <source>
        <dbReference type="ARBA" id="ARBA00012528"/>
    </source>
</evidence>
<dbReference type="InterPro" id="IPR001610">
    <property type="entry name" value="PAC"/>
</dbReference>
<dbReference type="InterPro" id="IPR013656">
    <property type="entry name" value="PAS_4"/>
</dbReference>
<dbReference type="Pfam" id="PF00990">
    <property type="entry name" value="GGDEF"/>
    <property type="match status" value="1"/>
</dbReference>
<gene>
    <name evidence="5" type="ORF">JWV37_07295</name>
</gene>
<dbReference type="InterPro" id="IPR000700">
    <property type="entry name" value="PAS-assoc_C"/>
</dbReference>
<evidence type="ECO:0000313" key="5">
    <source>
        <dbReference type="EMBL" id="MBN2964580.1"/>
    </source>
</evidence>
<reference evidence="6" key="2">
    <citation type="submission" date="2021-02" db="EMBL/GenBank/DDBJ databases">
        <title>Sulfurospirillum tamanensis sp. nov.</title>
        <authorList>
            <person name="Merkel A.Y."/>
        </authorList>
    </citation>
    <scope>NUCLEOTIDE SEQUENCE [LARGE SCALE GENOMIC DNA]</scope>
    <source>
        <strain evidence="6">T05b</strain>
    </source>
</reference>
<dbReference type="Proteomes" id="UP000703590">
    <property type="component" value="Unassembled WGS sequence"/>
</dbReference>
<feature type="domain" description="PAC" evidence="3">
    <location>
        <begin position="24"/>
        <end position="78"/>
    </location>
</feature>
<dbReference type="SMART" id="SM00086">
    <property type="entry name" value="PAC"/>
    <property type="match status" value="1"/>
</dbReference>
<accession>A0ABS2WSK2</accession>
<dbReference type="Pfam" id="PF08448">
    <property type="entry name" value="PAS_4"/>
    <property type="match status" value="1"/>
</dbReference>
<dbReference type="PANTHER" id="PTHR45138">
    <property type="entry name" value="REGULATORY COMPONENTS OF SENSORY TRANSDUCTION SYSTEM"/>
    <property type="match status" value="1"/>
</dbReference>
<dbReference type="EMBL" id="JAFHKK010000014">
    <property type="protein sequence ID" value="MBN2964580.1"/>
    <property type="molecule type" value="Genomic_DNA"/>
</dbReference>
<dbReference type="Gene3D" id="3.30.450.20">
    <property type="entry name" value="PAS domain"/>
    <property type="match status" value="1"/>
</dbReference>
<feature type="domain" description="GGDEF" evidence="4">
    <location>
        <begin position="106"/>
        <end position="244"/>
    </location>
</feature>
<evidence type="ECO:0000259" key="3">
    <source>
        <dbReference type="PROSITE" id="PS50113"/>
    </source>
</evidence>